<accession>A0A9D1CF94</accession>
<reference evidence="2" key="1">
    <citation type="journal article" date="2020" name="ISME J.">
        <title>Gammaproteobacteria mediating utilization of methyl-, sulfur- and petroleum organic compounds in deep ocean hydrothermal plumes.</title>
        <authorList>
            <person name="Zhou Z."/>
            <person name="Liu Y."/>
            <person name="Pan J."/>
            <person name="Cron B.R."/>
            <person name="Toner B.M."/>
            <person name="Anantharaman K."/>
            <person name="Breier J.A."/>
            <person name="Dick G.J."/>
            <person name="Li M."/>
        </authorList>
    </citation>
    <scope>NUCLEOTIDE SEQUENCE</scope>
    <source>
        <strain evidence="2">SZUA-1501</strain>
    </source>
</reference>
<name>A0A9D1CF94_AQUAO</name>
<protein>
    <submittedName>
        <fullName evidence="2">Uncharacterized protein</fullName>
    </submittedName>
</protein>
<gene>
    <name evidence="2" type="ORF">EYH37_00880</name>
</gene>
<evidence type="ECO:0000256" key="1">
    <source>
        <dbReference type="SAM" id="SignalP"/>
    </source>
</evidence>
<sequence length="235" mass="27329">MAKKFFLLTFISLGLGFSASLSELLNTVQDLVTDYETSGKAICSPYLYTKLSQYYKYGKLYTAYGLEKPAINLLELASCSATPIDCSPYKYFTYNLHSKSFNQLFKKNPVLTAKVETSYNAYAEWWINKKFSGEDTYQTYKNLETILKKDFINSWTKFLKTADKPIYFRVSKSLKPADLFLLEILYNSYRLGFIKRVTFYGDKGDYIRLLHEGLISPKVQYQPYDCTNYNFLAVY</sequence>
<evidence type="ECO:0000313" key="3">
    <source>
        <dbReference type="Proteomes" id="UP000606463"/>
    </source>
</evidence>
<feature type="signal peptide" evidence="1">
    <location>
        <begin position="1"/>
        <end position="22"/>
    </location>
</feature>
<keyword evidence="1" id="KW-0732">Signal</keyword>
<comment type="caution">
    <text evidence="2">The sequence shown here is derived from an EMBL/GenBank/DDBJ whole genome shotgun (WGS) entry which is preliminary data.</text>
</comment>
<feature type="chain" id="PRO_5039329057" evidence="1">
    <location>
        <begin position="23"/>
        <end position="235"/>
    </location>
</feature>
<organism evidence="2 3">
    <name type="scientific">Aquifex aeolicus</name>
    <dbReference type="NCBI Taxonomy" id="63363"/>
    <lineage>
        <taxon>Bacteria</taxon>
        <taxon>Pseudomonadati</taxon>
        <taxon>Aquificota</taxon>
        <taxon>Aquificia</taxon>
        <taxon>Aquificales</taxon>
        <taxon>Aquificaceae</taxon>
        <taxon>Aquifex</taxon>
    </lineage>
</organism>
<dbReference type="EMBL" id="DQVE01000010">
    <property type="protein sequence ID" value="HIP97912.1"/>
    <property type="molecule type" value="Genomic_DNA"/>
</dbReference>
<dbReference type="AlphaFoldDB" id="A0A9D1CF94"/>
<evidence type="ECO:0000313" key="2">
    <source>
        <dbReference type="EMBL" id="HIP97912.1"/>
    </source>
</evidence>
<proteinExistence type="predicted"/>
<dbReference type="Proteomes" id="UP000606463">
    <property type="component" value="Unassembled WGS sequence"/>
</dbReference>